<evidence type="ECO:0000256" key="2">
    <source>
        <dbReference type="ARBA" id="ARBA00012261"/>
    </source>
</evidence>
<gene>
    <name evidence="5" type="primary">fmt</name>
    <name evidence="8" type="ORF">GRI44_02000</name>
</gene>
<dbReference type="AlphaFoldDB" id="A0A6L7GDI3"/>
<evidence type="ECO:0000256" key="3">
    <source>
        <dbReference type="ARBA" id="ARBA00022679"/>
    </source>
</evidence>
<dbReference type="InterPro" id="IPR011034">
    <property type="entry name" value="Formyl_transferase-like_C_sf"/>
</dbReference>
<dbReference type="PANTHER" id="PTHR11138">
    <property type="entry name" value="METHIONYL-TRNA FORMYLTRANSFERASE"/>
    <property type="match status" value="1"/>
</dbReference>
<dbReference type="SUPFAM" id="SSF53328">
    <property type="entry name" value="Formyltransferase"/>
    <property type="match status" value="1"/>
</dbReference>
<dbReference type="EMBL" id="WTYU01000001">
    <property type="protein sequence ID" value="MXP13526.1"/>
    <property type="molecule type" value="Genomic_DNA"/>
</dbReference>
<dbReference type="Pfam" id="PF02911">
    <property type="entry name" value="Formyl_trans_C"/>
    <property type="match status" value="1"/>
</dbReference>
<sequence>MRIIFMGTPEFAVPTLAALDEANHTIVAAYTQPPRPAGRGKKLQPSPVQIEAEIRGIEVRSPTSLKDPQAQADFAALEADLAVVAAYGMILPPAVLDMPKNGCLNVHASLLPHWRGAAPIQRSILAGDTVTGITIMQMEAGLDTGPMLATVRTPVDDKTAGELTAELAELGAQLMVGTLIDLPMLHAIEQDNADASYAPKIDKAEAKIDFTRGAEDIERQVRAFAPFPGAWFELDGERIKLLKAEVVEGSGAAGTTLDDAMTIACGQQALRPVSIQRAGKPVMDTDAFLRGKQIPAGTKLG</sequence>
<dbReference type="InterPro" id="IPR044135">
    <property type="entry name" value="Met-tRNA-FMT_C"/>
</dbReference>
<dbReference type="Pfam" id="PF00551">
    <property type="entry name" value="Formyl_trans_N"/>
    <property type="match status" value="1"/>
</dbReference>
<dbReference type="OrthoDB" id="9802815at2"/>
<dbReference type="GO" id="GO:0005829">
    <property type="term" value="C:cytosol"/>
    <property type="evidence" value="ECO:0007669"/>
    <property type="project" value="TreeGrafter"/>
</dbReference>
<dbReference type="InterPro" id="IPR005794">
    <property type="entry name" value="Fmt"/>
</dbReference>
<accession>A0A6L7GDI3</accession>
<dbReference type="HAMAP" id="MF_00182">
    <property type="entry name" value="Formyl_trans"/>
    <property type="match status" value="1"/>
</dbReference>
<dbReference type="PROSITE" id="PS00373">
    <property type="entry name" value="GART"/>
    <property type="match status" value="1"/>
</dbReference>
<dbReference type="EC" id="2.1.2.9" evidence="2 5"/>
<evidence type="ECO:0000313" key="9">
    <source>
        <dbReference type="Proteomes" id="UP000473531"/>
    </source>
</evidence>
<dbReference type="InterPro" id="IPR036477">
    <property type="entry name" value="Formyl_transf_N_sf"/>
</dbReference>
<keyword evidence="9" id="KW-1185">Reference proteome</keyword>
<dbReference type="Gene3D" id="3.40.50.12230">
    <property type="match status" value="1"/>
</dbReference>
<comment type="function">
    <text evidence="5">Attaches a formyl group to the free amino group of methionyl-tRNA(fMet). The formyl group appears to play a dual role in the initiator identity of N-formylmethionyl-tRNA by promoting its recognition by IF2 and preventing the misappropriation of this tRNA by the elongation apparatus.</text>
</comment>
<comment type="caution">
    <text evidence="8">The sequence shown here is derived from an EMBL/GenBank/DDBJ whole genome shotgun (WGS) entry which is preliminary data.</text>
</comment>
<dbReference type="Proteomes" id="UP000473531">
    <property type="component" value="Unassembled WGS sequence"/>
</dbReference>
<organism evidence="8 9">
    <name type="scientific">Allopontixanthobacter confluentis</name>
    <dbReference type="NCBI Taxonomy" id="1849021"/>
    <lineage>
        <taxon>Bacteria</taxon>
        <taxon>Pseudomonadati</taxon>
        <taxon>Pseudomonadota</taxon>
        <taxon>Alphaproteobacteria</taxon>
        <taxon>Sphingomonadales</taxon>
        <taxon>Erythrobacteraceae</taxon>
        <taxon>Allopontixanthobacter</taxon>
    </lineage>
</organism>
<dbReference type="CDD" id="cd08704">
    <property type="entry name" value="Met_tRNA_FMT_C"/>
    <property type="match status" value="1"/>
</dbReference>
<comment type="similarity">
    <text evidence="1 5">Belongs to the Fmt family.</text>
</comment>
<dbReference type="GO" id="GO:0004479">
    <property type="term" value="F:methionyl-tRNA formyltransferase activity"/>
    <property type="evidence" value="ECO:0007669"/>
    <property type="project" value="UniProtKB-UniRule"/>
</dbReference>
<proteinExistence type="inferred from homology"/>
<name>A0A6L7GDI3_9SPHN</name>
<dbReference type="InterPro" id="IPR001555">
    <property type="entry name" value="GART_AS"/>
</dbReference>
<dbReference type="InterPro" id="IPR041711">
    <property type="entry name" value="Met-tRNA-FMT_N"/>
</dbReference>
<evidence type="ECO:0000259" key="7">
    <source>
        <dbReference type="Pfam" id="PF02911"/>
    </source>
</evidence>
<comment type="catalytic activity">
    <reaction evidence="5">
        <text>L-methionyl-tRNA(fMet) + (6R)-10-formyltetrahydrofolate = N-formyl-L-methionyl-tRNA(fMet) + (6S)-5,6,7,8-tetrahydrofolate + H(+)</text>
        <dbReference type="Rhea" id="RHEA:24380"/>
        <dbReference type="Rhea" id="RHEA-COMP:9952"/>
        <dbReference type="Rhea" id="RHEA-COMP:9953"/>
        <dbReference type="ChEBI" id="CHEBI:15378"/>
        <dbReference type="ChEBI" id="CHEBI:57453"/>
        <dbReference type="ChEBI" id="CHEBI:78530"/>
        <dbReference type="ChEBI" id="CHEBI:78844"/>
        <dbReference type="ChEBI" id="CHEBI:195366"/>
        <dbReference type="EC" id="2.1.2.9"/>
    </reaction>
</comment>
<dbReference type="NCBIfam" id="TIGR00460">
    <property type="entry name" value="fmt"/>
    <property type="match status" value="1"/>
</dbReference>
<feature type="binding site" evidence="5">
    <location>
        <begin position="109"/>
        <end position="112"/>
    </location>
    <ligand>
        <name>(6S)-5,6,7,8-tetrahydrofolate</name>
        <dbReference type="ChEBI" id="CHEBI:57453"/>
    </ligand>
</feature>
<protein>
    <recommendedName>
        <fullName evidence="2 5">Methionyl-tRNA formyltransferase</fullName>
        <ecNumber evidence="2 5">2.1.2.9</ecNumber>
    </recommendedName>
</protein>
<dbReference type="InterPro" id="IPR002376">
    <property type="entry name" value="Formyl_transf_N"/>
</dbReference>
<reference evidence="8 9" key="1">
    <citation type="submission" date="2019-12" db="EMBL/GenBank/DDBJ databases">
        <title>Genomic-based taxomic classification of the family Erythrobacteraceae.</title>
        <authorList>
            <person name="Xu L."/>
        </authorList>
    </citation>
    <scope>NUCLEOTIDE SEQUENCE [LARGE SCALE GENOMIC DNA]</scope>
    <source>
        <strain evidence="8 9">KCTC 52259</strain>
    </source>
</reference>
<dbReference type="PANTHER" id="PTHR11138:SF5">
    <property type="entry name" value="METHIONYL-TRNA FORMYLTRANSFERASE, MITOCHONDRIAL"/>
    <property type="match status" value="1"/>
</dbReference>
<evidence type="ECO:0000256" key="5">
    <source>
        <dbReference type="HAMAP-Rule" id="MF_00182"/>
    </source>
</evidence>
<evidence type="ECO:0000256" key="1">
    <source>
        <dbReference type="ARBA" id="ARBA00010699"/>
    </source>
</evidence>
<feature type="domain" description="Formyl transferase C-terminal" evidence="7">
    <location>
        <begin position="200"/>
        <end position="292"/>
    </location>
</feature>
<evidence type="ECO:0000256" key="4">
    <source>
        <dbReference type="ARBA" id="ARBA00022917"/>
    </source>
</evidence>
<evidence type="ECO:0000313" key="8">
    <source>
        <dbReference type="EMBL" id="MXP13526.1"/>
    </source>
</evidence>
<dbReference type="RefSeq" id="WP_160599772.1">
    <property type="nucleotide sequence ID" value="NZ_WTYU01000001.1"/>
</dbReference>
<dbReference type="CDD" id="cd08646">
    <property type="entry name" value="FMT_core_Met-tRNA-FMT_N"/>
    <property type="match status" value="1"/>
</dbReference>
<dbReference type="InterPro" id="IPR005793">
    <property type="entry name" value="Formyl_trans_C"/>
</dbReference>
<keyword evidence="4 5" id="KW-0648">Protein biosynthesis</keyword>
<feature type="domain" description="Formyl transferase N-terminal" evidence="6">
    <location>
        <begin position="1"/>
        <end position="177"/>
    </location>
</feature>
<keyword evidence="3 5" id="KW-0808">Transferase</keyword>
<evidence type="ECO:0000259" key="6">
    <source>
        <dbReference type="Pfam" id="PF00551"/>
    </source>
</evidence>
<dbReference type="SUPFAM" id="SSF50486">
    <property type="entry name" value="FMT C-terminal domain-like"/>
    <property type="match status" value="1"/>
</dbReference>